<gene>
    <name evidence="2" type="ORF">RIB2604_02601070</name>
</gene>
<proteinExistence type="predicted"/>
<evidence type="ECO:0000256" key="1">
    <source>
        <dbReference type="SAM" id="MobiDB-lite"/>
    </source>
</evidence>
<feature type="compositionally biased region" description="Polar residues" evidence="1">
    <location>
        <begin position="31"/>
        <end position="45"/>
    </location>
</feature>
<evidence type="ECO:0000313" key="2">
    <source>
        <dbReference type="EMBL" id="GAT28467.1"/>
    </source>
</evidence>
<feature type="region of interest" description="Disordered" evidence="1">
    <location>
        <begin position="29"/>
        <end position="54"/>
    </location>
</feature>
<keyword evidence="2" id="KW-0067">ATP-binding</keyword>
<protein>
    <submittedName>
        <fullName evidence="2">ATP-binding cassette transporter</fullName>
    </submittedName>
</protein>
<name>A0A146FSP0_ASPKA</name>
<keyword evidence="2" id="KW-0547">Nucleotide-binding</keyword>
<dbReference type="Proteomes" id="UP000075230">
    <property type="component" value="Unassembled WGS sequence"/>
</dbReference>
<dbReference type="AlphaFoldDB" id="A0A146FSP0"/>
<comment type="caution">
    <text evidence="2">The sequence shown here is derived from an EMBL/GenBank/DDBJ whole genome shotgun (WGS) entry which is preliminary data.</text>
</comment>
<accession>A0A146FSP0</accession>
<evidence type="ECO:0000313" key="3">
    <source>
        <dbReference type="Proteomes" id="UP000075230"/>
    </source>
</evidence>
<reference evidence="3" key="2">
    <citation type="submission" date="2016-02" db="EMBL/GenBank/DDBJ databases">
        <title>Genome sequencing of Aspergillus luchuensis NBRC 4314.</title>
        <authorList>
            <person name="Yamada O."/>
        </authorList>
    </citation>
    <scope>NUCLEOTIDE SEQUENCE [LARGE SCALE GENOMIC DNA]</scope>
    <source>
        <strain evidence="3">RIB 2604</strain>
    </source>
</reference>
<dbReference type="GO" id="GO:0005524">
    <property type="term" value="F:ATP binding"/>
    <property type="evidence" value="ECO:0007669"/>
    <property type="project" value="UniProtKB-KW"/>
</dbReference>
<organism evidence="2 3">
    <name type="scientific">Aspergillus kawachii</name>
    <name type="common">White koji mold</name>
    <name type="synonym">Aspergillus awamori var. kawachi</name>
    <dbReference type="NCBI Taxonomy" id="1069201"/>
    <lineage>
        <taxon>Eukaryota</taxon>
        <taxon>Fungi</taxon>
        <taxon>Dikarya</taxon>
        <taxon>Ascomycota</taxon>
        <taxon>Pezizomycotina</taxon>
        <taxon>Eurotiomycetes</taxon>
        <taxon>Eurotiomycetidae</taxon>
        <taxon>Eurotiales</taxon>
        <taxon>Aspergillaceae</taxon>
        <taxon>Aspergillus</taxon>
        <taxon>Aspergillus subgen. Circumdati</taxon>
    </lineage>
</organism>
<dbReference type="EMBL" id="BCWF01000025">
    <property type="protein sequence ID" value="GAT28467.1"/>
    <property type="molecule type" value="Genomic_DNA"/>
</dbReference>
<sequence>MIIVQTSKAKEAHDQPMRLFNAKFDTRCNRSRSGTKLPNPTVTHSDPNHNPKCPDMYNAKLKYS</sequence>
<reference evidence="2 3" key="1">
    <citation type="journal article" date="2016" name="DNA Res.">
        <title>Genome sequence of Aspergillus luchuensis NBRC 4314.</title>
        <authorList>
            <person name="Yamada O."/>
            <person name="Machida M."/>
            <person name="Hosoyama A."/>
            <person name="Goto M."/>
            <person name="Takahashi T."/>
            <person name="Futagami T."/>
            <person name="Yamagata Y."/>
            <person name="Takeuchi M."/>
            <person name="Kobayashi T."/>
            <person name="Koike H."/>
            <person name="Abe K."/>
            <person name="Asai K."/>
            <person name="Arita M."/>
            <person name="Fujita N."/>
            <person name="Fukuda K."/>
            <person name="Higa K."/>
            <person name="Horikawa H."/>
            <person name="Ishikawa T."/>
            <person name="Jinno K."/>
            <person name="Kato Y."/>
            <person name="Kirimura K."/>
            <person name="Mizutani O."/>
            <person name="Nakasone K."/>
            <person name="Sano M."/>
            <person name="Shiraishi Y."/>
            <person name="Tsukahara M."/>
            <person name="Gomi K."/>
        </authorList>
    </citation>
    <scope>NUCLEOTIDE SEQUENCE [LARGE SCALE GENOMIC DNA]</scope>
    <source>
        <strain evidence="2 3">RIB 2604</strain>
    </source>
</reference>